<accession>A0A2H3U7X8</accession>
<gene>
    <name evidence="1" type="ORF">FRV6_15604</name>
</gene>
<protein>
    <submittedName>
        <fullName evidence="1">Uncharacterized protein</fullName>
    </submittedName>
</protein>
<dbReference type="OrthoDB" id="5084321at2759"/>
<proteinExistence type="predicted"/>
<evidence type="ECO:0000313" key="2">
    <source>
        <dbReference type="Proteomes" id="UP000219369"/>
    </source>
</evidence>
<dbReference type="AlphaFoldDB" id="A0A2H3U7X8"/>
<sequence length="163" mass="19012">MATPTSQEPSQHSPEQKQLYEIIRHFYYARKRDVCMPAVAKTVLEVSIQKHMAKYEVEFLDNDERPHVALPLKICGEDSYEVYLGLKEMRDAVEKANVSTFFHSDETEFSRKMIQMTQVRISQLQNLNATTGKEGERIKAEQRQLEIHEKAIARKMARQNQNL</sequence>
<name>A0A2H3U7X8_FUSOX</name>
<dbReference type="VEuPathDB" id="FungiDB:FOMG_09757"/>
<dbReference type="EMBL" id="FMJY01000010">
    <property type="protein sequence ID" value="SCO91476.1"/>
    <property type="molecule type" value="Genomic_DNA"/>
</dbReference>
<dbReference type="Proteomes" id="UP000219369">
    <property type="component" value="Unassembled WGS sequence"/>
</dbReference>
<dbReference type="VEuPathDB" id="FungiDB:FOXG_21096"/>
<dbReference type="VEuPathDB" id="FungiDB:FOZG_15629"/>
<dbReference type="VEuPathDB" id="FungiDB:FOIG_10455"/>
<reference evidence="2" key="1">
    <citation type="submission" date="2016-09" db="EMBL/GenBank/DDBJ databases">
        <authorList>
            <person name="Guldener U."/>
        </authorList>
    </citation>
    <scope>NUCLEOTIDE SEQUENCE [LARGE SCALE GENOMIC DNA]</scope>
    <source>
        <strain evidence="2">V64-1</strain>
    </source>
</reference>
<organism evidence="1 2">
    <name type="scientific">Fusarium oxysporum</name>
    <name type="common">Fusarium vascular wilt</name>
    <dbReference type="NCBI Taxonomy" id="5507"/>
    <lineage>
        <taxon>Eukaryota</taxon>
        <taxon>Fungi</taxon>
        <taxon>Dikarya</taxon>
        <taxon>Ascomycota</taxon>
        <taxon>Pezizomycotina</taxon>
        <taxon>Sordariomycetes</taxon>
        <taxon>Hypocreomycetidae</taxon>
        <taxon>Hypocreales</taxon>
        <taxon>Nectriaceae</taxon>
        <taxon>Fusarium</taxon>
        <taxon>Fusarium oxysporum species complex</taxon>
    </lineage>
</organism>
<evidence type="ECO:0000313" key="1">
    <source>
        <dbReference type="EMBL" id="SCO91476.1"/>
    </source>
</evidence>